<keyword evidence="1" id="KW-1133">Transmembrane helix</keyword>
<feature type="non-terminal residue" evidence="2">
    <location>
        <position position="1"/>
    </location>
</feature>
<accession>A0A7J6PVD9</accession>
<evidence type="ECO:0000313" key="3">
    <source>
        <dbReference type="Proteomes" id="UP000553632"/>
    </source>
</evidence>
<feature type="non-terminal residue" evidence="2">
    <location>
        <position position="126"/>
    </location>
</feature>
<feature type="transmembrane region" description="Helical" evidence="1">
    <location>
        <begin position="102"/>
        <end position="123"/>
    </location>
</feature>
<feature type="transmembrane region" description="Helical" evidence="1">
    <location>
        <begin position="78"/>
        <end position="96"/>
    </location>
</feature>
<dbReference type="Proteomes" id="UP000553632">
    <property type="component" value="Unassembled WGS sequence"/>
</dbReference>
<dbReference type="AlphaFoldDB" id="A0A7J6PVD9"/>
<protein>
    <submittedName>
        <fullName evidence="2">Uncharacterized protein</fullName>
    </submittedName>
</protein>
<comment type="caution">
    <text evidence="2">The sequence shown here is derived from an EMBL/GenBank/DDBJ whole genome shotgun (WGS) entry which is preliminary data.</text>
</comment>
<organism evidence="2 3">
    <name type="scientific">Perkinsus olseni</name>
    <name type="common">Perkinsus atlanticus</name>
    <dbReference type="NCBI Taxonomy" id="32597"/>
    <lineage>
        <taxon>Eukaryota</taxon>
        <taxon>Sar</taxon>
        <taxon>Alveolata</taxon>
        <taxon>Perkinsozoa</taxon>
        <taxon>Perkinsea</taxon>
        <taxon>Perkinsida</taxon>
        <taxon>Perkinsidae</taxon>
        <taxon>Perkinsus</taxon>
    </lineage>
</organism>
<proteinExistence type="predicted"/>
<keyword evidence="1" id="KW-0472">Membrane</keyword>
<dbReference type="EMBL" id="JABANO010037791">
    <property type="protein sequence ID" value="KAF4699591.1"/>
    <property type="molecule type" value="Genomic_DNA"/>
</dbReference>
<evidence type="ECO:0000313" key="2">
    <source>
        <dbReference type="EMBL" id="KAF4699591.1"/>
    </source>
</evidence>
<sequence length="126" mass="13366">IGSLSFGLDIYSFRAPGILQRIAICYAAGVLLRKLVLDVGDNATLLGAIKNHSRVLAVGLGCLGTFIPVNKALWTPSYCILTGGICVSALGSVYWADPITGNVLYVVSRGYTLPSVMLTYTLLQLS</sequence>
<gene>
    <name evidence="2" type="ORF">FOZ63_017661</name>
</gene>
<name>A0A7J6PVD9_PEROL</name>
<keyword evidence="1" id="KW-0812">Transmembrane</keyword>
<keyword evidence="3" id="KW-1185">Reference proteome</keyword>
<evidence type="ECO:0000256" key="1">
    <source>
        <dbReference type="SAM" id="Phobius"/>
    </source>
</evidence>
<reference evidence="2 3" key="1">
    <citation type="submission" date="2020-04" db="EMBL/GenBank/DDBJ databases">
        <title>Perkinsus olseni comparative genomics.</title>
        <authorList>
            <person name="Bogema D.R."/>
        </authorList>
    </citation>
    <scope>NUCLEOTIDE SEQUENCE [LARGE SCALE GENOMIC DNA]</scope>
    <source>
        <strain evidence="2 3">ATCC PRA-207</strain>
    </source>
</reference>